<reference evidence="1 2" key="1">
    <citation type="submission" date="2023-08" db="EMBL/GenBank/DDBJ databases">
        <authorList>
            <person name="Maltman C."/>
        </authorList>
    </citation>
    <scope>NUCLEOTIDE SEQUENCE [LARGE SCALE GENOMIC DNA]</scope>
    <source>
        <strain evidence="1 2">ES2</strain>
    </source>
</reference>
<gene>
    <name evidence="1" type="ORF">REB14_10495</name>
</gene>
<keyword evidence="2" id="KW-1185">Reference proteome</keyword>
<accession>A0ABU1E483</accession>
<dbReference type="Proteomes" id="UP001260959">
    <property type="component" value="Unassembled WGS sequence"/>
</dbReference>
<proteinExistence type="predicted"/>
<comment type="caution">
    <text evidence="1">The sequence shown here is derived from an EMBL/GenBank/DDBJ whole genome shotgun (WGS) entry which is preliminary data.</text>
</comment>
<evidence type="ECO:0000313" key="1">
    <source>
        <dbReference type="EMBL" id="MDR4952604.1"/>
    </source>
</evidence>
<evidence type="ECO:0000313" key="2">
    <source>
        <dbReference type="Proteomes" id="UP001260959"/>
    </source>
</evidence>
<protein>
    <submittedName>
        <fullName evidence="1">Uncharacterized protein</fullName>
    </submittedName>
</protein>
<dbReference type="EMBL" id="JAVIXS010000006">
    <property type="protein sequence ID" value="MDR4952604.1"/>
    <property type="molecule type" value="Genomic_DNA"/>
</dbReference>
<sequence length="98" mass="11908">MKNYKLRGTIEPVENKSRRFYFEDPKMSASEKKRLANEVLANERIEKIRQELLKYLENWNYETYPKITQASLRKNRFKTSFKAIFKTFKGFMLTYIPI</sequence>
<organism evidence="1 2">
    <name type="scientific">Chryseobacterium metallicongregator</name>
    <dbReference type="NCBI Taxonomy" id="3073042"/>
    <lineage>
        <taxon>Bacteria</taxon>
        <taxon>Pseudomonadati</taxon>
        <taxon>Bacteroidota</taxon>
        <taxon>Flavobacteriia</taxon>
        <taxon>Flavobacteriales</taxon>
        <taxon>Weeksellaceae</taxon>
        <taxon>Chryseobacterium group</taxon>
        <taxon>Chryseobacterium</taxon>
    </lineage>
</organism>
<name>A0ABU1E483_9FLAO</name>
<dbReference type="RefSeq" id="WP_309522135.1">
    <property type="nucleotide sequence ID" value="NZ_JAVIXS010000006.1"/>
</dbReference>